<reference evidence="11" key="1">
    <citation type="journal article" date="2019" name="Int. J. Syst. Evol. Microbiol.">
        <title>The Global Catalogue of Microorganisms (GCM) 10K type strain sequencing project: providing services to taxonomists for standard genome sequencing and annotation.</title>
        <authorList>
            <consortium name="The Broad Institute Genomics Platform"/>
            <consortium name="The Broad Institute Genome Sequencing Center for Infectious Disease"/>
            <person name="Wu L."/>
            <person name="Ma J."/>
        </authorList>
    </citation>
    <scope>NUCLEOTIDE SEQUENCE [LARGE SCALE GENOMIC DNA]</scope>
    <source>
        <strain evidence="11">CCUG 50347</strain>
    </source>
</reference>
<dbReference type="EMBL" id="JBHSIM010000059">
    <property type="protein sequence ID" value="MFC4836278.1"/>
    <property type="molecule type" value="Genomic_DNA"/>
</dbReference>
<proteinExistence type="predicted"/>
<evidence type="ECO:0000256" key="8">
    <source>
        <dbReference type="SAM" id="Phobius"/>
    </source>
</evidence>
<evidence type="ECO:0000256" key="1">
    <source>
        <dbReference type="ARBA" id="ARBA00004167"/>
    </source>
</evidence>
<evidence type="ECO:0000256" key="6">
    <source>
        <dbReference type="ARBA" id="ARBA00023163"/>
    </source>
</evidence>
<dbReference type="Proteomes" id="UP001595909">
    <property type="component" value="Unassembled WGS sequence"/>
</dbReference>
<evidence type="ECO:0000256" key="2">
    <source>
        <dbReference type="ARBA" id="ARBA00022692"/>
    </source>
</evidence>
<keyword evidence="2 8" id="KW-0812">Transmembrane</keyword>
<evidence type="ECO:0000313" key="10">
    <source>
        <dbReference type="EMBL" id="MFC4836278.1"/>
    </source>
</evidence>
<evidence type="ECO:0000259" key="9">
    <source>
        <dbReference type="Pfam" id="PF13490"/>
    </source>
</evidence>
<evidence type="ECO:0000313" key="11">
    <source>
        <dbReference type="Proteomes" id="UP001595909"/>
    </source>
</evidence>
<evidence type="ECO:0000256" key="7">
    <source>
        <dbReference type="SAM" id="MobiDB-lite"/>
    </source>
</evidence>
<name>A0ABV9RSQ2_9PSEU</name>
<feature type="transmembrane region" description="Helical" evidence="8">
    <location>
        <begin position="132"/>
        <end position="151"/>
    </location>
</feature>
<dbReference type="RefSeq" id="WP_274192116.1">
    <property type="nucleotide sequence ID" value="NZ_BAABHN010000059.1"/>
</dbReference>
<feature type="region of interest" description="Disordered" evidence="7">
    <location>
        <begin position="99"/>
        <end position="122"/>
    </location>
</feature>
<evidence type="ECO:0000256" key="4">
    <source>
        <dbReference type="ARBA" id="ARBA00023015"/>
    </source>
</evidence>
<comment type="subcellular location">
    <subcellularLocation>
        <location evidence="1">Membrane</location>
        <topology evidence="1">Single-pass membrane protein</topology>
    </subcellularLocation>
</comment>
<dbReference type="Pfam" id="PF13490">
    <property type="entry name" value="zf-HC2"/>
    <property type="match status" value="1"/>
</dbReference>
<comment type="caution">
    <text evidence="10">The sequence shown here is derived from an EMBL/GenBank/DDBJ whole genome shotgun (WGS) entry which is preliminary data.</text>
</comment>
<accession>A0ABV9RSQ2</accession>
<dbReference type="InterPro" id="IPR027383">
    <property type="entry name" value="Znf_put"/>
</dbReference>
<dbReference type="PANTHER" id="PTHR37461:SF1">
    <property type="entry name" value="ANTI-SIGMA-K FACTOR RSKA"/>
    <property type="match status" value="1"/>
</dbReference>
<sequence length="292" mass="29624">MSDQAVPDSHTGAHDALAVGWALHTLDHEEEADFAAHLETCPTCRQTVDETLETLGELAEAVVPASPPRHLRRRLLDAAAAESVSGEGVDLPELAGAPVAEPAAPEPAPQPTAEEREATVVPLSPRRRASRWLAVAAVALVVAAVGGLAVANQSLRTERDNAAAAAAAQAERDAAVVDVLRDAGTPGVTHATLASPDGALVGLVVDDGTGPRVLTSGLGANGENEIYVLWGLADGTPRPLGTFDVTQQTPTVSSVPSTAAAVPFAGFAVSIEPGRTAPASPTRVVASGQVGT</sequence>
<dbReference type="PANTHER" id="PTHR37461">
    <property type="entry name" value="ANTI-SIGMA-K FACTOR RSKA"/>
    <property type="match status" value="1"/>
</dbReference>
<gene>
    <name evidence="10" type="ORF">ACFPEL_27980</name>
</gene>
<keyword evidence="11" id="KW-1185">Reference proteome</keyword>
<keyword evidence="3 8" id="KW-1133">Transmembrane helix</keyword>
<keyword evidence="5 8" id="KW-0472">Membrane</keyword>
<keyword evidence="6" id="KW-0804">Transcription</keyword>
<protein>
    <submittedName>
        <fullName evidence="10">Zf-HC2 domain-containing protein</fullName>
    </submittedName>
</protein>
<dbReference type="Gene3D" id="1.10.10.1320">
    <property type="entry name" value="Anti-sigma factor, zinc-finger domain"/>
    <property type="match status" value="1"/>
</dbReference>
<dbReference type="InterPro" id="IPR041916">
    <property type="entry name" value="Anti_sigma_zinc_sf"/>
</dbReference>
<keyword evidence="4" id="KW-0805">Transcription regulation</keyword>
<evidence type="ECO:0000256" key="3">
    <source>
        <dbReference type="ARBA" id="ARBA00022989"/>
    </source>
</evidence>
<dbReference type="InterPro" id="IPR051474">
    <property type="entry name" value="Anti-sigma-K/W_factor"/>
</dbReference>
<feature type="domain" description="Putative zinc-finger" evidence="9">
    <location>
        <begin position="21"/>
        <end position="45"/>
    </location>
</feature>
<evidence type="ECO:0000256" key="5">
    <source>
        <dbReference type="ARBA" id="ARBA00023136"/>
    </source>
</evidence>
<organism evidence="10 11">
    <name type="scientific">Actinomycetospora chibensis</name>
    <dbReference type="NCBI Taxonomy" id="663606"/>
    <lineage>
        <taxon>Bacteria</taxon>
        <taxon>Bacillati</taxon>
        <taxon>Actinomycetota</taxon>
        <taxon>Actinomycetes</taxon>
        <taxon>Pseudonocardiales</taxon>
        <taxon>Pseudonocardiaceae</taxon>
        <taxon>Actinomycetospora</taxon>
    </lineage>
</organism>